<dbReference type="InterPro" id="IPR049718">
    <property type="entry name" value="AKO59007-like"/>
</dbReference>
<gene>
    <name evidence="1" type="ORF">IAB69_03880</name>
</gene>
<dbReference type="NCBIfam" id="NF033394">
    <property type="entry name" value="capsid_maj_Podo"/>
    <property type="match status" value="1"/>
</dbReference>
<accession>A0A9D1MKL7</accession>
<reference evidence="1" key="2">
    <citation type="journal article" date="2021" name="PeerJ">
        <title>Extensive microbial diversity within the chicken gut microbiome revealed by metagenomics and culture.</title>
        <authorList>
            <person name="Gilroy R."/>
            <person name="Ravi A."/>
            <person name="Getino M."/>
            <person name="Pursley I."/>
            <person name="Horton D.L."/>
            <person name="Alikhan N.F."/>
            <person name="Baker D."/>
            <person name="Gharbi K."/>
            <person name="Hall N."/>
            <person name="Watson M."/>
            <person name="Adriaenssens E.M."/>
            <person name="Foster-Nyarko E."/>
            <person name="Jarju S."/>
            <person name="Secka A."/>
            <person name="Antonio M."/>
            <person name="Oren A."/>
            <person name="Chaudhuri R.R."/>
            <person name="La Ragione R."/>
            <person name="Hildebrand F."/>
            <person name="Pallen M.J."/>
        </authorList>
    </citation>
    <scope>NUCLEOTIDE SEQUENCE</scope>
    <source>
        <strain evidence="1">CHK195-12923</strain>
    </source>
</reference>
<sequence>MITVANADKALKTYYLDAVSSQLNAVSPFYAAIDKNSAEVFGKEVKVAAVRGDINRVMAGSEDGDLPTAGSNRYINLTSTLKNIYGTIEISDKALRASSDSSGAFVDLLNAEMEGLVASAKINFSRMLFGDGNGFLGNISKTDTTGLYVDTIGRFFEGMKVDIRSGSLILEGGEGVTVATVDYGNGKITLSQEIEGTLAGKKIYMHGAYGNEITGLAALFSTDDIYGLTRSEESFLNPVEFSVTSLTETSIMDGINYIEEYFGRRPNMILCSYKNKSKIAEILSAGRMQVNTATLNGGYSTILFDGIPVVADRYCNEDAIFLINTDDFCIAQLCDWSWLEDEDGKILKQVPGKAAYSATLVKYAELICKRPCAQGRITGF</sequence>
<organism evidence="1 2">
    <name type="scientific">Candidatus Coproplasma excrementigallinarum</name>
    <dbReference type="NCBI Taxonomy" id="2840747"/>
    <lineage>
        <taxon>Bacteria</taxon>
        <taxon>Bacillati</taxon>
        <taxon>Bacillota</taxon>
        <taxon>Clostridia</taxon>
        <taxon>Eubacteriales</taxon>
        <taxon>Candidatus Coproplasma</taxon>
    </lineage>
</organism>
<proteinExistence type="predicted"/>
<name>A0A9D1MKL7_9FIRM</name>
<evidence type="ECO:0000313" key="2">
    <source>
        <dbReference type="Proteomes" id="UP000824110"/>
    </source>
</evidence>
<dbReference type="InterPro" id="IPR035198">
    <property type="entry name" value="SU10_MCP"/>
</dbReference>
<dbReference type="AlphaFoldDB" id="A0A9D1MKL7"/>
<dbReference type="EMBL" id="DVNE01000037">
    <property type="protein sequence ID" value="HIU61769.1"/>
    <property type="molecule type" value="Genomic_DNA"/>
</dbReference>
<evidence type="ECO:0000313" key="1">
    <source>
        <dbReference type="EMBL" id="HIU61769.1"/>
    </source>
</evidence>
<dbReference type="Pfam" id="PF17236">
    <property type="entry name" value="SU10_MCP"/>
    <property type="match status" value="1"/>
</dbReference>
<reference evidence="1" key="1">
    <citation type="submission" date="2020-10" db="EMBL/GenBank/DDBJ databases">
        <authorList>
            <person name="Gilroy R."/>
        </authorList>
    </citation>
    <scope>NUCLEOTIDE SEQUENCE</scope>
    <source>
        <strain evidence="1">CHK195-12923</strain>
    </source>
</reference>
<protein>
    <submittedName>
        <fullName evidence="1">Phage major capsid protein</fullName>
    </submittedName>
</protein>
<comment type="caution">
    <text evidence="1">The sequence shown here is derived from an EMBL/GenBank/DDBJ whole genome shotgun (WGS) entry which is preliminary data.</text>
</comment>
<dbReference type="Proteomes" id="UP000824110">
    <property type="component" value="Unassembled WGS sequence"/>
</dbReference>
<dbReference type="SUPFAM" id="SSF56563">
    <property type="entry name" value="Major capsid protein gp5"/>
    <property type="match status" value="1"/>
</dbReference>